<keyword evidence="3 9" id="KW-0812">Transmembrane</keyword>
<dbReference type="OrthoDB" id="10330819at2759"/>
<evidence type="ECO:0000313" key="12">
    <source>
        <dbReference type="EMBL" id="CAF1646447.1"/>
    </source>
</evidence>
<evidence type="ECO:0000313" key="13">
    <source>
        <dbReference type="Proteomes" id="UP000663832"/>
    </source>
</evidence>
<dbReference type="GO" id="GO:0004930">
    <property type="term" value="F:G protein-coupled receptor activity"/>
    <property type="evidence" value="ECO:0007669"/>
    <property type="project" value="UniProtKB-KW"/>
</dbReference>
<feature type="transmembrane region" description="Helical" evidence="9">
    <location>
        <begin position="88"/>
        <end position="112"/>
    </location>
</feature>
<dbReference type="EMBL" id="CAJNOI010003167">
    <property type="protein sequence ID" value="CAF1507970.1"/>
    <property type="molecule type" value="Genomic_DNA"/>
</dbReference>
<reference evidence="11" key="1">
    <citation type="submission" date="2021-02" db="EMBL/GenBank/DDBJ databases">
        <authorList>
            <person name="Nowell W R."/>
        </authorList>
    </citation>
    <scope>NUCLEOTIDE SEQUENCE</scope>
</reference>
<keyword evidence="2" id="KW-1003">Cell membrane</keyword>
<keyword evidence="7" id="KW-0675">Receptor</keyword>
<evidence type="ECO:0000256" key="8">
    <source>
        <dbReference type="ARBA" id="ARBA00023224"/>
    </source>
</evidence>
<evidence type="ECO:0000256" key="5">
    <source>
        <dbReference type="ARBA" id="ARBA00023040"/>
    </source>
</evidence>
<organism evidence="11 14">
    <name type="scientific">Adineta steineri</name>
    <dbReference type="NCBI Taxonomy" id="433720"/>
    <lineage>
        <taxon>Eukaryota</taxon>
        <taxon>Metazoa</taxon>
        <taxon>Spiralia</taxon>
        <taxon>Gnathifera</taxon>
        <taxon>Rotifera</taxon>
        <taxon>Eurotatoria</taxon>
        <taxon>Bdelloidea</taxon>
        <taxon>Adinetida</taxon>
        <taxon>Adinetidae</taxon>
        <taxon>Adineta</taxon>
    </lineage>
</organism>
<evidence type="ECO:0000256" key="3">
    <source>
        <dbReference type="ARBA" id="ARBA00022692"/>
    </source>
</evidence>
<evidence type="ECO:0000256" key="4">
    <source>
        <dbReference type="ARBA" id="ARBA00022989"/>
    </source>
</evidence>
<dbReference type="PANTHER" id="PTHR24229">
    <property type="entry name" value="NEUROPEPTIDES RECEPTOR"/>
    <property type="match status" value="1"/>
</dbReference>
<dbReference type="Pfam" id="PF00001">
    <property type="entry name" value="7tm_1"/>
    <property type="match status" value="1"/>
</dbReference>
<dbReference type="InterPro" id="IPR000276">
    <property type="entry name" value="GPCR_Rhodpsn"/>
</dbReference>
<evidence type="ECO:0000256" key="7">
    <source>
        <dbReference type="ARBA" id="ARBA00023170"/>
    </source>
</evidence>
<keyword evidence="5" id="KW-0297">G-protein coupled receptor</keyword>
<proteinExistence type="predicted"/>
<feature type="transmembrane region" description="Helical" evidence="9">
    <location>
        <begin position="189"/>
        <end position="209"/>
    </location>
</feature>
<dbReference type="GO" id="GO:0042277">
    <property type="term" value="F:peptide binding"/>
    <property type="evidence" value="ECO:0007669"/>
    <property type="project" value="TreeGrafter"/>
</dbReference>
<evidence type="ECO:0000256" key="2">
    <source>
        <dbReference type="ARBA" id="ARBA00022475"/>
    </source>
</evidence>
<comment type="subcellular location">
    <subcellularLocation>
        <location evidence="1">Cell membrane</location>
        <topology evidence="1">Multi-pass membrane protein</topology>
    </subcellularLocation>
</comment>
<dbReference type="CDD" id="cd00637">
    <property type="entry name" value="7tm_classA_rhodopsin-like"/>
    <property type="match status" value="1"/>
</dbReference>
<evidence type="ECO:0000256" key="6">
    <source>
        <dbReference type="ARBA" id="ARBA00023136"/>
    </source>
</evidence>
<evidence type="ECO:0000256" key="1">
    <source>
        <dbReference type="ARBA" id="ARBA00004651"/>
    </source>
</evidence>
<sequence length="255" mass="30014">MYYYVSFLFPTLIPSVLSLASIDRLLISSQNIDTRLYSSKRLAYFSISICITFWILFYIHVLIKVQIEEVYPSVLSCYFDLLQSYRYFVSYSSLLISFALCFIMIILCMFAFKNVRRIRAKPHQQRHEVRTMTKKDFQLLRCLFVQDVIFILFSIPLRLSSAYQSATADKIRTPLQKATDDFFNNFSTVLHHIPYCASFYIFILVSKAFRHELKRMIFKIVGIDIPSIQHEEKRLNNAGRENVELNIAVVTRIEC</sequence>
<dbReference type="AlphaFoldDB" id="A0A815TX46"/>
<dbReference type="Proteomes" id="UP000663832">
    <property type="component" value="Unassembled WGS sequence"/>
</dbReference>
<keyword evidence="13" id="KW-1185">Reference proteome</keyword>
<dbReference type="GO" id="GO:0043005">
    <property type="term" value="C:neuron projection"/>
    <property type="evidence" value="ECO:0007669"/>
    <property type="project" value="TreeGrafter"/>
</dbReference>
<dbReference type="Proteomes" id="UP000663877">
    <property type="component" value="Unassembled WGS sequence"/>
</dbReference>
<gene>
    <name evidence="11" type="ORF">BJG266_LOCUS43555</name>
    <name evidence="12" type="ORF">QVE165_LOCUS60488</name>
</gene>
<feature type="transmembrane region" description="Helical" evidence="9">
    <location>
        <begin position="139"/>
        <end position="157"/>
    </location>
</feature>
<dbReference type="GO" id="GO:0005886">
    <property type="term" value="C:plasma membrane"/>
    <property type="evidence" value="ECO:0007669"/>
    <property type="project" value="UniProtKB-SubCell"/>
</dbReference>
<feature type="domain" description="G-protein coupled receptors family 1 profile" evidence="10">
    <location>
        <begin position="1"/>
        <end position="202"/>
    </location>
</feature>
<keyword evidence="6 9" id="KW-0472">Membrane</keyword>
<keyword evidence="8" id="KW-0807">Transducer</keyword>
<feature type="transmembrane region" description="Helical" evidence="9">
    <location>
        <begin position="42"/>
        <end position="63"/>
    </location>
</feature>
<dbReference type="Gene3D" id="1.20.1070.10">
    <property type="entry name" value="Rhodopsin 7-helix transmembrane proteins"/>
    <property type="match status" value="1"/>
</dbReference>
<feature type="transmembrane region" description="Helical" evidence="9">
    <location>
        <begin position="6"/>
        <end position="22"/>
    </location>
</feature>
<comment type="caution">
    <text evidence="11">The sequence shown here is derived from an EMBL/GenBank/DDBJ whole genome shotgun (WGS) entry which is preliminary data.</text>
</comment>
<dbReference type="PANTHER" id="PTHR24229:SF96">
    <property type="entry name" value="G-PROTEIN COUPLED RECEPTORS FAMILY 1 PROFILE DOMAIN-CONTAINING PROTEIN"/>
    <property type="match status" value="1"/>
</dbReference>
<protein>
    <recommendedName>
        <fullName evidence="10">G-protein coupled receptors family 1 profile domain-containing protein</fullName>
    </recommendedName>
</protein>
<evidence type="ECO:0000256" key="9">
    <source>
        <dbReference type="SAM" id="Phobius"/>
    </source>
</evidence>
<dbReference type="InterPro" id="IPR017452">
    <property type="entry name" value="GPCR_Rhodpsn_7TM"/>
</dbReference>
<evidence type="ECO:0000313" key="14">
    <source>
        <dbReference type="Proteomes" id="UP000663877"/>
    </source>
</evidence>
<dbReference type="PROSITE" id="PS50262">
    <property type="entry name" value="G_PROTEIN_RECEP_F1_2"/>
    <property type="match status" value="1"/>
</dbReference>
<dbReference type="SUPFAM" id="SSF81321">
    <property type="entry name" value="Family A G protein-coupled receptor-like"/>
    <property type="match status" value="1"/>
</dbReference>
<accession>A0A815TX46</accession>
<evidence type="ECO:0000259" key="10">
    <source>
        <dbReference type="PROSITE" id="PS50262"/>
    </source>
</evidence>
<evidence type="ECO:0000313" key="11">
    <source>
        <dbReference type="EMBL" id="CAF1507970.1"/>
    </source>
</evidence>
<dbReference type="EMBL" id="CAJNOM010003514">
    <property type="protein sequence ID" value="CAF1646447.1"/>
    <property type="molecule type" value="Genomic_DNA"/>
</dbReference>
<name>A0A815TX46_9BILA</name>
<keyword evidence="4 9" id="KW-1133">Transmembrane helix</keyword>